<evidence type="ECO:0008006" key="2">
    <source>
        <dbReference type="Google" id="ProtNLM"/>
    </source>
</evidence>
<comment type="caution">
    <text evidence="1">The sequence shown here is derived from an EMBL/GenBank/DDBJ whole genome shotgun (WGS) entry which is preliminary data.</text>
</comment>
<dbReference type="Gene3D" id="3.60.21.10">
    <property type="match status" value="1"/>
</dbReference>
<reference evidence="1" key="1">
    <citation type="journal article" date="2015" name="Nature">
        <title>Complex archaea that bridge the gap between prokaryotes and eukaryotes.</title>
        <authorList>
            <person name="Spang A."/>
            <person name="Saw J.H."/>
            <person name="Jorgensen S.L."/>
            <person name="Zaremba-Niedzwiedzka K."/>
            <person name="Martijn J."/>
            <person name="Lind A.E."/>
            <person name="van Eijk R."/>
            <person name="Schleper C."/>
            <person name="Guy L."/>
            <person name="Ettema T.J."/>
        </authorList>
    </citation>
    <scope>NUCLEOTIDE SEQUENCE</scope>
</reference>
<evidence type="ECO:0000313" key="1">
    <source>
        <dbReference type="EMBL" id="KKL78995.1"/>
    </source>
</evidence>
<gene>
    <name evidence="1" type="ORF">LCGC14_2019270</name>
</gene>
<dbReference type="SUPFAM" id="SSF56300">
    <property type="entry name" value="Metallo-dependent phosphatases"/>
    <property type="match status" value="1"/>
</dbReference>
<dbReference type="EMBL" id="LAZR01023296">
    <property type="protein sequence ID" value="KKL78995.1"/>
    <property type="molecule type" value="Genomic_DNA"/>
</dbReference>
<dbReference type="AlphaFoldDB" id="A0A0F9HBB5"/>
<organism evidence="1">
    <name type="scientific">marine sediment metagenome</name>
    <dbReference type="NCBI Taxonomy" id="412755"/>
    <lineage>
        <taxon>unclassified sequences</taxon>
        <taxon>metagenomes</taxon>
        <taxon>ecological metagenomes</taxon>
    </lineage>
</organism>
<protein>
    <recommendedName>
        <fullName evidence="2">Calcineurin-like phosphoesterase domain-containing protein</fullName>
    </recommendedName>
</protein>
<dbReference type="InterPro" id="IPR029052">
    <property type="entry name" value="Metallo-depent_PP-like"/>
</dbReference>
<name>A0A0F9HBB5_9ZZZZ</name>
<proteinExistence type="predicted"/>
<sequence length="186" mass="22808">MTEHWCISDYHFYHKKLRLKYRLQWDSDDEMNEVMIQNTNELVKRNDFLYFIGDFTWRNHGIKILERLNGQIFFIYGNHDKKTIINKLKNYKNIIWHGEQKGIKIYGQKIFLNHYLMVSWNCCHWGSWHIHGHHHNPVPEEFYTGKVMNVGVDINDYKPINFGQVKDYMKTRPDNWNLIRKKYKEK</sequence>
<accession>A0A0F9HBB5</accession>